<evidence type="ECO:0000256" key="3">
    <source>
        <dbReference type="ARBA" id="ARBA00022737"/>
    </source>
</evidence>
<keyword evidence="5" id="KW-0966">Cell projection</keyword>
<keyword evidence="3" id="KW-0677">Repeat</keyword>
<dbReference type="InterPro" id="IPR040193">
    <property type="entry name" value="EFHC1/EFHC2/EFHB"/>
</dbReference>
<dbReference type="AlphaFoldDB" id="A0A0K0FY84"/>
<dbReference type="WBParaSite" id="SVE_1741000.1">
    <property type="protein sequence ID" value="SVE_1741000.1"/>
    <property type="gene ID" value="SVE_1741000"/>
</dbReference>
<accession>A0A0K0FY84</accession>
<dbReference type="SMART" id="SM00676">
    <property type="entry name" value="DM10"/>
    <property type="match status" value="1"/>
</dbReference>
<dbReference type="PANTHER" id="PTHR12086">
    <property type="entry name" value="EF-HAND DOMAIN C-TERMINAL CONTAINING PROTEIN"/>
    <property type="match status" value="1"/>
</dbReference>
<dbReference type="GO" id="GO:0060285">
    <property type="term" value="P:cilium-dependent cell motility"/>
    <property type="evidence" value="ECO:0007669"/>
    <property type="project" value="TreeGrafter"/>
</dbReference>
<evidence type="ECO:0000256" key="5">
    <source>
        <dbReference type="ARBA" id="ARBA00023273"/>
    </source>
</evidence>
<keyword evidence="4" id="KW-0206">Cytoskeleton</keyword>
<evidence type="ECO:0000313" key="7">
    <source>
        <dbReference type="Proteomes" id="UP000035680"/>
    </source>
</evidence>
<dbReference type="GO" id="GO:0005930">
    <property type="term" value="C:axoneme"/>
    <property type="evidence" value="ECO:0007669"/>
    <property type="project" value="UniProtKB-SubCell"/>
</dbReference>
<dbReference type="GO" id="GO:0007052">
    <property type="term" value="P:mitotic spindle organization"/>
    <property type="evidence" value="ECO:0007669"/>
    <property type="project" value="TreeGrafter"/>
</dbReference>
<feature type="domain" description="DM10" evidence="6">
    <location>
        <begin position="209"/>
        <end position="312"/>
    </location>
</feature>
<protein>
    <submittedName>
        <fullName evidence="8">DKNYY family protein</fullName>
    </submittedName>
</protein>
<name>A0A0K0FY84_STRVS</name>
<dbReference type="STRING" id="75913.A0A0K0FY84"/>
<proteinExistence type="predicted"/>
<reference evidence="8" key="2">
    <citation type="submission" date="2015-08" db="UniProtKB">
        <authorList>
            <consortium name="WormBaseParasite"/>
        </authorList>
    </citation>
    <scope>IDENTIFICATION</scope>
</reference>
<dbReference type="Pfam" id="PF06565">
    <property type="entry name" value="DM10_dom"/>
    <property type="match status" value="2"/>
</dbReference>
<feature type="domain" description="DM10" evidence="6">
    <location>
        <begin position="62"/>
        <end position="168"/>
    </location>
</feature>
<dbReference type="Proteomes" id="UP000035680">
    <property type="component" value="Unassembled WGS sequence"/>
</dbReference>
<comment type="subcellular location">
    <subcellularLocation>
        <location evidence="1">Cytoplasm</location>
        <location evidence="1">Cytoskeleton</location>
        <location evidence="1">Cilium axoneme</location>
    </subcellularLocation>
</comment>
<dbReference type="PANTHER" id="PTHR12086:SF9">
    <property type="entry name" value="EF-HAND DOMAIN-CONTAINING PROTEIN 1"/>
    <property type="match status" value="1"/>
</dbReference>
<dbReference type="Gene3D" id="2.30.29.170">
    <property type="match status" value="2"/>
</dbReference>
<dbReference type="GO" id="GO:0043014">
    <property type="term" value="F:alpha-tubulin binding"/>
    <property type="evidence" value="ECO:0007669"/>
    <property type="project" value="TreeGrafter"/>
</dbReference>
<sequence length="430" mass="51014">MEFTYFGKPKPDEDFFKFNSHNNSHQSKFTVIDGERFFIDIKKPNNFVPRNIFNLKKFNINFSNTLTYNVYSDESDGLYKEILKIRPMKLLYHLDNSSFTLYEPKTKNSGYLQGPIFRRKKVHKQNNSTNDFLSWKNFNIGDDINLFGNYYHVASCDKFTRDFLSANGIIVNPDEGIPVDSWTLSRMEKVNANNNSKMCHNVSHFQMLPRKIILYLAWLDDKSDYCSGKIKRTFKMTMNSYDDTVTIVEMTPGLEGLFLKNVRLIYQTSDGTEKYYRAANLYPGIWIEIYKRPMFVYGAEGEETMKYLKEQYDKLDFSNRLYELLEKGPPPKHFDISLKELIFEAYTDSLKNFKFLLIYDSENKIVNVYEESKRYRWHKGRPFLEEIDVSHISTNNFNLKKHIKLFKWDFTLEDCSPTTKEYLKFRSSTN</sequence>
<dbReference type="GO" id="GO:0000281">
    <property type="term" value="P:mitotic cytokinesis"/>
    <property type="evidence" value="ECO:0007669"/>
    <property type="project" value="TreeGrafter"/>
</dbReference>
<reference evidence="7" key="1">
    <citation type="submission" date="2014-07" db="EMBL/GenBank/DDBJ databases">
        <authorList>
            <person name="Martin A.A"/>
            <person name="De Silva N."/>
        </authorList>
    </citation>
    <scope>NUCLEOTIDE SEQUENCE</scope>
</reference>
<keyword evidence="7" id="KW-1185">Reference proteome</keyword>
<evidence type="ECO:0000313" key="8">
    <source>
        <dbReference type="WBParaSite" id="SVE_1741000.1"/>
    </source>
</evidence>
<evidence type="ECO:0000256" key="2">
    <source>
        <dbReference type="ARBA" id="ARBA00022490"/>
    </source>
</evidence>
<dbReference type="GO" id="GO:0072686">
    <property type="term" value="C:mitotic spindle"/>
    <property type="evidence" value="ECO:0007669"/>
    <property type="project" value="TreeGrafter"/>
</dbReference>
<evidence type="ECO:0000259" key="6">
    <source>
        <dbReference type="PROSITE" id="PS51336"/>
    </source>
</evidence>
<evidence type="ECO:0000256" key="4">
    <source>
        <dbReference type="ARBA" id="ARBA00023212"/>
    </source>
</evidence>
<evidence type="ECO:0000256" key="1">
    <source>
        <dbReference type="ARBA" id="ARBA00004430"/>
    </source>
</evidence>
<keyword evidence="2" id="KW-0963">Cytoplasm</keyword>
<feature type="domain" description="DM10" evidence="6">
    <location>
        <begin position="337"/>
        <end position="427"/>
    </location>
</feature>
<dbReference type="PROSITE" id="PS51336">
    <property type="entry name" value="DM10"/>
    <property type="match status" value="3"/>
</dbReference>
<organism evidence="7 8">
    <name type="scientific">Strongyloides venezuelensis</name>
    <name type="common">Threadworm</name>
    <dbReference type="NCBI Taxonomy" id="75913"/>
    <lineage>
        <taxon>Eukaryota</taxon>
        <taxon>Metazoa</taxon>
        <taxon>Ecdysozoa</taxon>
        <taxon>Nematoda</taxon>
        <taxon>Chromadorea</taxon>
        <taxon>Rhabditida</taxon>
        <taxon>Tylenchina</taxon>
        <taxon>Panagrolaimomorpha</taxon>
        <taxon>Strongyloidoidea</taxon>
        <taxon>Strongyloididae</taxon>
        <taxon>Strongyloides</taxon>
    </lineage>
</organism>
<dbReference type="InterPro" id="IPR006602">
    <property type="entry name" value="DM10_dom"/>
</dbReference>